<sequence length="58" mass="6465">MVPGSERKEKNGFSSMSSGVKVCCPVVRPRCIIRALLSPGQNNQITTLFNHLESLNYR</sequence>
<protein>
    <submittedName>
        <fullName evidence="1">Uncharacterized protein</fullName>
    </submittedName>
</protein>
<dbReference type="EMBL" id="GBXM01016542">
    <property type="protein sequence ID" value="JAH92035.1"/>
    <property type="molecule type" value="Transcribed_RNA"/>
</dbReference>
<proteinExistence type="predicted"/>
<accession>A0A0E9WR31</accession>
<name>A0A0E9WR31_ANGAN</name>
<reference evidence="1" key="1">
    <citation type="submission" date="2014-11" db="EMBL/GenBank/DDBJ databases">
        <authorList>
            <person name="Amaro Gonzalez C."/>
        </authorList>
    </citation>
    <scope>NUCLEOTIDE SEQUENCE</scope>
</reference>
<evidence type="ECO:0000313" key="1">
    <source>
        <dbReference type="EMBL" id="JAH92035.1"/>
    </source>
</evidence>
<reference evidence="1" key="2">
    <citation type="journal article" date="2015" name="Fish Shellfish Immunol.">
        <title>Early steps in the European eel (Anguilla anguilla)-Vibrio vulnificus interaction in the gills: Role of the RtxA13 toxin.</title>
        <authorList>
            <person name="Callol A."/>
            <person name="Pajuelo D."/>
            <person name="Ebbesson L."/>
            <person name="Teles M."/>
            <person name="MacKenzie S."/>
            <person name="Amaro C."/>
        </authorList>
    </citation>
    <scope>NUCLEOTIDE SEQUENCE</scope>
</reference>
<dbReference type="AlphaFoldDB" id="A0A0E9WR31"/>
<organism evidence="1">
    <name type="scientific">Anguilla anguilla</name>
    <name type="common">European freshwater eel</name>
    <name type="synonym">Muraena anguilla</name>
    <dbReference type="NCBI Taxonomy" id="7936"/>
    <lineage>
        <taxon>Eukaryota</taxon>
        <taxon>Metazoa</taxon>
        <taxon>Chordata</taxon>
        <taxon>Craniata</taxon>
        <taxon>Vertebrata</taxon>
        <taxon>Euteleostomi</taxon>
        <taxon>Actinopterygii</taxon>
        <taxon>Neopterygii</taxon>
        <taxon>Teleostei</taxon>
        <taxon>Anguilliformes</taxon>
        <taxon>Anguillidae</taxon>
        <taxon>Anguilla</taxon>
    </lineage>
</organism>